<comment type="caution">
    <text evidence="2">The sequence shown here is derived from an EMBL/GenBank/DDBJ whole genome shotgun (WGS) entry which is preliminary data.</text>
</comment>
<proteinExistence type="predicted"/>
<dbReference type="InterPro" id="IPR018958">
    <property type="entry name" value="Knr4/Smi1-like_dom"/>
</dbReference>
<name>A0ABP6ZIP8_9ACTN</name>
<dbReference type="SUPFAM" id="SSF160631">
    <property type="entry name" value="SMI1/KNR4-like"/>
    <property type="match status" value="1"/>
</dbReference>
<sequence>MPDQQPLTVEEWQAFLTEFSRRVLTSPEQTVDRFDPTTELGFVTVPRFSPEVLEKSWLGSDPCSESDIAAAEARLGRALPSRFRNFYLVSNGWTDAGRYGEDVWPIEKIDWLRNADPELVEVWLEVYDEDEATILKTSLLIGYADGGAGDYWLLKPPSTDTDSEWTAYQWGPGSAGDPEPYENFAVLMSEYFDEVVVEG</sequence>
<keyword evidence="3" id="KW-1185">Reference proteome</keyword>
<gene>
    <name evidence="2" type="ORF">GCM10022223_26060</name>
</gene>
<dbReference type="EMBL" id="BAAAZO010000003">
    <property type="protein sequence ID" value="GAA3608808.1"/>
    <property type="molecule type" value="Genomic_DNA"/>
</dbReference>
<dbReference type="Proteomes" id="UP001501074">
    <property type="component" value="Unassembled WGS sequence"/>
</dbReference>
<dbReference type="Gene3D" id="3.40.1580.10">
    <property type="entry name" value="SMI1/KNR4-like"/>
    <property type="match status" value="1"/>
</dbReference>
<dbReference type="Pfam" id="PF09346">
    <property type="entry name" value="SMI1_KNR4"/>
    <property type="match status" value="1"/>
</dbReference>
<evidence type="ECO:0000313" key="3">
    <source>
        <dbReference type="Proteomes" id="UP001501074"/>
    </source>
</evidence>
<protein>
    <recommendedName>
        <fullName evidence="1">Knr4/Smi1-like domain-containing protein</fullName>
    </recommendedName>
</protein>
<evidence type="ECO:0000259" key="1">
    <source>
        <dbReference type="SMART" id="SM00860"/>
    </source>
</evidence>
<dbReference type="InterPro" id="IPR037883">
    <property type="entry name" value="Knr4/Smi1-like_sf"/>
</dbReference>
<feature type="domain" description="Knr4/Smi1-like" evidence="1">
    <location>
        <begin position="62"/>
        <end position="194"/>
    </location>
</feature>
<dbReference type="SMART" id="SM00860">
    <property type="entry name" value="SMI1_KNR4"/>
    <property type="match status" value="1"/>
</dbReference>
<accession>A0ABP6ZIP8</accession>
<reference evidence="3" key="1">
    <citation type="journal article" date="2019" name="Int. J. Syst. Evol. Microbiol.">
        <title>The Global Catalogue of Microorganisms (GCM) 10K type strain sequencing project: providing services to taxonomists for standard genome sequencing and annotation.</title>
        <authorList>
            <consortium name="The Broad Institute Genomics Platform"/>
            <consortium name="The Broad Institute Genome Sequencing Center for Infectious Disease"/>
            <person name="Wu L."/>
            <person name="Ma J."/>
        </authorList>
    </citation>
    <scope>NUCLEOTIDE SEQUENCE [LARGE SCALE GENOMIC DNA]</scope>
    <source>
        <strain evidence="3">JCM 16902</strain>
    </source>
</reference>
<organism evidence="2 3">
    <name type="scientific">Kineosporia mesophila</name>
    <dbReference type="NCBI Taxonomy" id="566012"/>
    <lineage>
        <taxon>Bacteria</taxon>
        <taxon>Bacillati</taxon>
        <taxon>Actinomycetota</taxon>
        <taxon>Actinomycetes</taxon>
        <taxon>Kineosporiales</taxon>
        <taxon>Kineosporiaceae</taxon>
        <taxon>Kineosporia</taxon>
    </lineage>
</organism>
<evidence type="ECO:0000313" key="2">
    <source>
        <dbReference type="EMBL" id="GAA3608808.1"/>
    </source>
</evidence>
<dbReference type="RefSeq" id="WP_231483563.1">
    <property type="nucleotide sequence ID" value="NZ_BAAAZO010000003.1"/>
</dbReference>